<accession>A0A235BX83</accession>
<dbReference type="InterPro" id="IPR011044">
    <property type="entry name" value="Quino_amine_DH_bsu"/>
</dbReference>
<dbReference type="AlphaFoldDB" id="A0A235BX83"/>
<sequence>MDTRRTGILKYHILFVMIGVSILLSKTMSGTSWTRTYGGPQYDAGSSVIQTQDEGYLVVGTTCSYGAGNRDLWIIRTDSLGDTLWTRTYGGSEGDDGGYIISTSDGYYLLMGSTKSYGAGFRDAWLLKIDSTGDTLWTHTYGGNGVDHLSCVVETPDNGYLLVGGIQSGEYTNDLWLVKTDSLGDTICTRTYRPEGDSYCAGHYIVPTQDGNYIVLGERTPFAMESIWLLKVNSLGDTLWTQTYGGETCYDIGSCLVGTEDGGYLIIGETFLYGDRPDLWLIKTDSLGDTLWTRVYGSELGEGGYFITPTEDGCYIILGYIEPLDIADIWFLKVDASGDILWTRAYGGASEDWGYCVRQTLDGGYIIVGDTHSYGEGNADVWLIKTDSLGYVGVEEGKPNLNILWESYPNPFSRWVSVRYNLPVESIISTEIYDMAGRLVKRLNRGL</sequence>
<evidence type="ECO:0008006" key="3">
    <source>
        <dbReference type="Google" id="ProtNLM"/>
    </source>
</evidence>
<feature type="non-terminal residue" evidence="1">
    <location>
        <position position="447"/>
    </location>
</feature>
<protein>
    <recommendedName>
        <fullName evidence="3">Bulb-type lectin domain-containing protein</fullName>
    </recommendedName>
</protein>
<evidence type="ECO:0000313" key="2">
    <source>
        <dbReference type="Proteomes" id="UP000215215"/>
    </source>
</evidence>
<dbReference type="SUPFAM" id="SSF50969">
    <property type="entry name" value="YVTN repeat-like/Quinoprotein amine dehydrogenase"/>
    <property type="match status" value="1"/>
</dbReference>
<dbReference type="EMBL" id="NOZQ01000049">
    <property type="protein sequence ID" value="OYD16824.1"/>
    <property type="molecule type" value="Genomic_DNA"/>
</dbReference>
<organism evidence="1 2">
    <name type="scientific">candidate division WOR-3 bacterium JGI_Cruoil_03_44_89</name>
    <dbReference type="NCBI Taxonomy" id="1973748"/>
    <lineage>
        <taxon>Bacteria</taxon>
        <taxon>Bacteria division WOR-3</taxon>
    </lineage>
</organism>
<gene>
    <name evidence="1" type="ORF">CH333_02535</name>
</gene>
<proteinExistence type="predicted"/>
<evidence type="ECO:0000313" key="1">
    <source>
        <dbReference type="EMBL" id="OYD16824.1"/>
    </source>
</evidence>
<dbReference type="PANTHER" id="PTHR42754:SF1">
    <property type="entry name" value="LIPOPROTEIN"/>
    <property type="match status" value="1"/>
</dbReference>
<reference evidence="1 2" key="1">
    <citation type="submission" date="2017-07" db="EMBL/GenBank/DDBJ databases">
        <title>Recovery of genomes from metagenomes via a dereplication, aggregation, and scoring strategy.</title>
        <authorList>
            <person name="Sieber C.M."/>
            <person name="Probst A.J."/>
            <person name="Sharrar A."/>
            <person name="Thomas B.C."/>
            <person name="Hess M."/>
            <person name="Tringe S.G."/>
            <person name="Banfield J.F."/>
        </authorList>
    </citation>
    <scope>NUCLEOTIDE SEQUENCE [LARGE SCALE GENOMIC DNA]</scope>
    <source>
        <strain evidence="1">JGI_Cruoil_03_44_89</strain>
    </source>
</reference>
<name>A0A235BX83_UNCW3</name>
<comment type="caution">
    <text evidence="1">The sequence shown here is derived from an EMBL/GenBank/DDBJ whole genome shotgun (WGS) entry which is preliminary data.</text>
</comment>
<dbReference type="Proteomes" id="UP000215215">
    <property type="component" value="Unassembled WGS sequence"/>
</dbReference>
<dbReference type="PANTHER" id="PTHR42754">
    <property type="entry name" value="ENDOGLUCANASE"/>
    <property type="match status" value="1"/>
</dbReference>